<sequence>MRGRKERQLIRRNFADFGGLLEIMEACGGQKRREMGERNGFRRGLVHRSSGSFPAGLGIVAQQRHGVNERRRRREKREVFRVVTDAVNEIEEEGSEEGERDAGMRWSTRNNGGLFSGGFWPEVEGEEERGEASLR</sequence>
<keyword evidence="3" id="KW-1185">Reference proteome</keyword>
<organism evidence="2 3">
    <name type="scientific">Datura stramonium</name>
    <name type="common">Jimsonweed</name>
    <name type="synonym">Common thornapple</name>
    <dbReference type="NCBI Taxonomy" id="4076"/>
    <lineage>
        <taxon>Eukaryota</taxon>
        <taxon>Viridiplantae</taxon>
        <taxon>Streptophyta</taxon>
        <taxon>Embryophyta</taxon>
        <taxon>Tracheophyta</taxon>
        <taxon>Spermatophyta</taxon>
        <taxon>Magnoliopsida</taxon>
        <taxon>eudicotyledons</taxon>
        <taxon>Gunneridae</taxon>
        <taxon>Pentapetalae</taxon>
        <taxon>asterids</taxon>
        <taxon>lamiids</taxon>
        <taxon>Solanales</taxon>
        <taxon>Solanaceae</taxon>
        <taxon>Solanoideae</taxon>
        <taxon>Datureae</taxon>
        <taxon>Datura</taxon>
    </lineage>
</organism>
<comment type="caution">
    <text evidence="2">The sequence shown here is derived from an EMBL/GenBank/DDBJ whole genome shotgun (WGS) entry which is preliminary data.</text>
</comment>
<feature type="region of interest" description="Disordered" evidence="1">
    <location>
        <begin position="116"/>
        <end position="135"/>
    </location>
</feature>
<protein>
    <submittedName>
        <fullName evidence="2">Uncharacterized protein</fullName>
    </submittedName>
</protein>
<proteinExistence type="predicted"/>
<accession>A0ABS8THB7</accession>
<evidence type="ECO:0000313" key="2">
    <source>
        <dbReference type="EMBL" id="MCD7470391.1"/>
    </source>
</evidence>
<dbReference type="EMBL" id="JACEIK010001558">
    <property type="protein sequence ID" value="MCD7470391.1"/>
    <property type="molecule type" value="Genomic_DNA"/>
</dbReference>
<dbReference type="Proteomes" id="UP000823775">
    <property type="component" value="Unassembled WGS sequence"/>
</dbReference>
<gene>
    <name evidence="2" type="ORF">HAX54_010203</name>
</gene>
<evidence type="ECO:0000313" key="3">
    <source>
        <dbReference type="Proteomes" id="UP000823775"/>
    </source>
</evidence>
<reference evidence="2 3" key="1">
    <citation type="journal article" date="2021" name="BMC Genomics">
        <title>Datura genome reveals duplications of psychoactive alkaloid biosynthetic genes and high mutation rate following tissue culture.</title>
        <authorList>
            <person name="Rajewski A."/>
            <person name="Carter-House D."/>
            <person name="Stajich J."/>
            <person name="Litt A."/>
        </authorList>
    </citation>
    <scope>NUCLEOTIDE SEQUENCE [LARGE SCALE GENOMIC DNA]</scope>
    <source>
        <strain evidence="2">AR-01</strain>
    </source>
</reference>
<evidence type="ECO:0000256" key="1">
    <source>
        <dbReference type="SAM" id="MobiDB-lite"/>
    </source>
</evidence>
<name>A0ABS8THB7_DATST</name>